<evidence type="ECO:0000256" key="1">
    <source>
        <dbReference type="PROSITE-ProRule" id="PRU00169"/>
    </source>
</evidence>
<dbReference type="SMART" id="SM00448">
    <property type="entry name" value="REC"/>
    <property type="match status" value="1"/>
</dbReference>
<keyword evidence="5" id="KW-1185">Reference proteome</keyword>
<protein>
    <submittedName>
        <fullName evidence="4">DNA-binding LytR/AlgR family response regulator</fullName>
    </submittedName>
</protein>
<dbReference type="AlphaFoldDB" id="A0A7W5ZKC7"/>
<organism evidence="4 5">
    <name type="scientific">Runella defluvii</name>
    <dbReference type="NCBI Taxonomy" id="370973"/>
    <lineage>
        <taxon>Bacteria</taxon>
        <taxon>Pseudomonadati</taxon>
        <taxon>Bacteroidota</taxon>
        <taxon>Cytophagia</taxon>
        <taxon>Cytophagales</taxon>
        <taxon>Spirosomataceae</taxon>
        <taxon>Runella</taxon>
    </lineage>
</organism>
<feature type="domain" description="Response regulatory" evidence="2">
    <location>
        <begin position="2"/>
        <end position="113"/>
    </location>
</feature>
<proteinExistence type="predicted"/>
<dbReference type="InterPro" id="IPR046947">
    <property type="entry name" value="LytR-like"/>
</dbReference>
<dbReference type="InterPro" id="IPR011006">
    <property type="entry name" value="CheY-like_superfamily"/>
</dbReference>
<feature type="domain" description="HTH LytTR-type" evidence="3">
    <location>
        <begin position="139"/>
        <end position="233"/>
    </location>
</feature>
<dbReference type="PROSITE" id="PS50930">
    <property type="entry name" value="HTH_LYTTR"/>
    <property type="match status" value="1"/>
</dbReference>
<evidence type="ECO:0000313" key="5">
    <source>
        <dbReference type="Proteomes" id="UP000541352"/>
    </source>
</evidence>
<dbReference type="Pfam" id="PF00072">
    <property type="entry name" value="Response_reg"/>
    <property type="match status" value="1"/>
</dbReference>
<dbReference type="SMART" id="SM00850">
    <property type="entry name" value="LytTR"/>
    <property type="match status" value="1"/>
</dbReference>
<name>A0A7W5ZKC7_9BACT</name>
<dbReference type="Gene3D" id="3.40.50.2300">
    <property type="match status" value="1"/>
</dbReference>
<feature type="modified residue" description="4-aspartylphosphate" evidence="1">
    <location>
        <position position="53"/>
    </location>
</feature>
<evidence type="ECO:0000259" key="2">
    <source>
        <dbReference type="PROSITE" id="PS50110"/>
    </source>
</evidence>
<dbReference type="GO" id="GO:0003677">
    <property type="term" value="F:DNA binding"/>
    <property type="evidence" value="ECO:0007669"/>
    <property type="project" value="UniProtKB-KW"/>
</dbReference>
<comment type="caution">
    <text evidence="4">The sequence shown here is derived from an EMBL/GenBank/DDBJ whole genome shotgun (WGS) entry which is preliminary data.</text>
</comment>
<sequence>MIAIAIDDEPKALDIVRVFAQKVPYLELQATFQDAFEALDFLQKQSVDLIFLDIKMPDISGLEFLRALPNPPLVIFTTAYAEHAVQSYDFDAVDYLLKPFALSRFLKACNRAHETLKMRELASEEAKVRPVTVAPTESIFVKNGYEQVRVMLDDILYLEAGGNYVVFVTKTQKIASRMTMSEAEGLLPGEQFVRIHRSYIVAKSKVERFDRYEVSVSGQLLPIGANYNTAKLA</sequence>
<gene>
    <name evidence="4" type="ORF">FHS57_001426</name>
</gene>
<dbReference type="Gene3D" id="2.40.50.1020">
    <property type="entry name" value="LytTr DNA-binding domain"/>
    <property type="match status" value="1"/>
</dbReference>
<dbReference type="PROSITE" id="PS50110">
    <property type="entry name" value="RESPONSE_REGULATORY"/>
    <property type="match status" value="1"/>
</dbReference>
<dbReference type="Pfam" id="PF04397">
    <property type="entry name" value="LytTR"/>
    <property type="match status" value="1"/>
</dbReference>
<reference evidence="4 5" key="1">
    <citation type="submission" date="2020-08" db="EMBL/GenBank/DDBJ databases">
        <title>Genomic Encyclopedia of Type Strains, Phase IV (KMG-IV): sequencing the most valuable type-strain genomes for metagenomic binning, comparative biology and taxonomic classification.</title>
        <authorList>
            <person name="Goeker M."/>
        </authorList>
    </citation>
    <scope>NUCLEOTIDE SEQUENCE [LARGE SCALE GENOMIC DNA]</scope>
    <source>
        <strain evidence="4 5">DSM 17976</strain>
    </source>
</reference>
<dbReference type="InterPro" id="IPR001789">
    <property type="entry name" value="Sig_transdc_resp-reg_receiver"/>
</dbReference>
<dbReference type="SUPFAM" id="SSF52172">
    <property type="entry name" value="CheY-like"/>
    <property type="match status" value="1"/>
</dbReference>
<dbReference type="EMBL" id="JACIBY010000002">
    <property type="protein sequence ID" value="MBB3837432.1"/>
    <property type="molecule type" value="Genomic_DNA"/>
</dbReference>
<dbReference type="PANTHER" id="PTHR37299:SF1">
    <property type="entry name" value="STAGE 0 SPORULATION PROTEIN A HOMOLOG"/>
    <property type="match status" value="1"/>
</dbReference>
<dbReference type="Proteomes" id="UP000541352">
    <property type="component" value="Unassembled WGS sequence"/>
</dbReference>
<dbReference type="GO" id="GO:0000156">
    <property type="term" value="F:phosphorelay response regulator activity"/>
    <property type="evidence" value="ECO:0007669"/>
    <property type="project" value="InterPro"/>
</dbReference>
<evidence type="ECO:0000259" key="3">
    <source>
        <dbReference type="PROSITE" id="PS50930"/>
    </source>
</evidence>
<dbReference type="RefSeq" id="WP_183972148.1">
    <property type="nucleotide sequence ID" value="NZ_JACIBY010000002.1"/>
</dbReference>
<dbReference type="InterPro" id="IPR007492">
    <property type="entry name" value="LytTR_DNA-bd_dom"/>
</dbReference>
<keyword evidence="4" id="KW-0238">DNA-binding</keyword>
<accession>A0A7W5ZKC7</accession>
<dbReference type="PANTHER" id="PTHR37299">
    <property type="entry name" value="TRANSCRIPTIONAL REGULATOR-RELATED"/>
    <property type="match status" value="1"/>
</dbReference>
<keyword evidence="1" id="KW-0597">Phosphoprotein</keyword>
<evidence type="ECO:0000313" key="4">
    <source>
        <dbReference type="EMBL" id="MBB3837432.1"/>
    </source>
</evidence>